<evidence type="ECO:0000313" key="1">
    <source>
        <dbReference type="EMBL" id="KAF0917097.1"/>
    </source>
</evidence>
<dbReference type="AlphaFoldDB" id="A0A6G1DXA5"/>
<accession>A0A6G1DXA5</accession>
<evidence type="ECO:0000313" key="2">
    <source>
        <dbReference type="Proteomes" id="UP000479710"/>
    </source>
</evidence>
<proteinExistence type="predicted"/>
<comment type="caution">
    <text evidence="1">The sequence shown here is derived from an EMBL/GenBank/DDBJ whole genome shotgun (WGS) entry which is preliminary data.</text>
</comment>
<organism evidence="1 2">
    <name type="scientific">Oryza meyeriana var. granulata</name>
    <dbReference type="NCBI Taxonomy" id="110450"/>
    <lineage>
        <taxon>Eukaryota</taxon>
        <taxon>Viridiplantae</taxon>
        <taxon>Streptophyta</taxon>
        <taxon>Embryophyta</taxon>
        <taxon>Tracheophyta</taxon>
        <taxon>Spermatophyta</taxon>
        <taxon>Magnoliopsida</taxon>
        <taxon>Liliopsida</taxon>
        <taxon>Poales</taxon>
        <taxon>Poaceae</taxon>
        <taxon>BOP clade</taxon>
        <taxon>Oryzoideae</taxon>
        <taxon>Oryzeae</taxon>
        <taxon>Oryzinae</taxon>
        <taxon>Oryza</taxon>
        <taxon>Oryza meyeriana</taxon>
    </lineage>
</organism>
<name>A0A6G1DXA5_9ORYZ</name>
<dbReference type="Proteomes" id="UP000479710">
    <property type="component" value="Unassembled WGS sequence"/>
</dbReference>
<sequence length="66" mass="6785">MQRGVGSGGKEATEQTKRVAALQLVSQAASTWLNHRLAFRGRGSHAAAAVLPCIPSRIAAAASDAN</sequence>
<reference evidence="1 2" key="1">
    <citation type="submission" date="2019-11" db="EMBL/GenBank/DDBJ databases">
        <title>Whole genome sequence of Oryza granulata.</title>
        <authorList>
            <person name="Li W."/>
        </authorList>
    </citation>
    <scope>NUCLEOTIDE SEQUENCE [LARGE SCALE GENOMIC DNA]</scope>
    <source>
        <strain evidence="2">cv. Menghai</strain>
        <tissue evidence="1">Leaf</tissue>
    </source>
</reference>
<keyword evidence="2" id="KW-1185">Reference proteome</keyword>
<gene>
    <name evidence="1" type="ORF">E2562_016904</name>
</gene>
<protein>
    <submittedName>
        <fullName evidence="1">Uncharacterized protein</fullName>
    </submittedName>
</protein>
<dbReference type="EMBL" id="SPHZ02000005">
    <property type="protein sequence ID" value="KAF0917097.1"/>
    <property type="molecule type" value="Genomic_DNA"/>
</dbReference>